<name>A0ABU5IWG7_9BACI</name>
<keyword evidence="3" id="KW-1185">Reference proteome</keyword>
<organism evidence="2 3">
    <name type="scientific">Robertmurraya mangrovi</name>
    <dbReference type="NCBI Taxonomy" id="3098077"/>
    <lineage>
        <taxon>Bacteria</taxon>
        <taxon>Bacillati</taxon>
        <taxon>Bacillota</taxon>
        <taxon>Bacilli</taxon>
        <taxon>Bacillales</taxon>
        <taxon>Bacillaceae</taxon>
        <taxon>Robertmurraya</taxon>
    </lineage>
</organism>
<evidence type="ECO:0000259" key="1">
    <source>
        <dbReference type="Pfam" id="PF08241"/>
    </source>
</evidence>
<dbReference type="SUPFAM" id="SSF53335">
    <property type="entry name" value="S-adenosyl-L-methionine-dependent methyltransferases"/>
    <property type="match status" value="1"/>
</dbReference>
<sequence length="207" mass="24098">MNNKWNKMIYKFWSPFYDLIFNKGIFLSARKQVFQDARFMEGKKVLFVGVGTGADLELIQHLDINLTAIDYSDEMLEKARSKFKQSSIKFIQMDGQNMEFENESFDYVVGSLILSVVPNAEKCFEEMLRVLRNKGKIIIFDKFVPKDQQLSIFKRVVKPFIKVLGTDIGLRFEKVVQNFTGNIHIEEDCPLILNGMYRKIIVSKLES</sequence>
<proteinExistence type="predicted"/>
<dbReference type="InterPro" id="IPR029063">
    <property type="entry name" value="SAM-dependent_MTases_sf"/>
</dbReference>
<dbReference type="GO" id="GO:0032259">
    <property type="term" value="P:methylation"/>
    <property type="evidence" value="ECO:0007669"/>
    <property type="project" value="UniProtKB-KW"/>
</dbReference>
<dbReference type="Pfam" id="PF08241">
    <property type="entry name" value="Methyltransf_11"/>
    <property type="match status" value="1"/>
</dbReference>
<dbReference type="EMBL" id="JAXOFX010000003">
    <property type="protein sequence ID" value="MDZ5471476.1"/>
    <property type="molecule type" value="Genomic_DNA"/>
</dbReference>
<dbReference type="CDD" id="cd02440">
    <property type="entry name" value="AdoMet_MTases"/>
    <property type="match status" value="1"/>
</dbReference>
<gene>
    <name evidence="2" type="ORF">SM124_06915</name>
</gene>
<dbReference type="GO" id="GO:0008168">
    <property type="term" value="F:methyltransferase activity"/>
    <property type="evidence" value="ECO:0007669"/>
    <property type="project" value="UniProtKB-KW"/>
</dbReference>
<dbReference type="RefSeq" id="WP_322445769.1">
    <property type="nucleotide sequence ID" value="NZ_JAXOFX010000003.1"/>
</dbReference>
<dbReference type="InterPro" id="IPR052356">
    <property type="entry name" value="Thiol_S-MT"/>
</dbReference>
<dbReference type="PANTHER" id="PTHR45036:SF1">
    <property type="entry name" value="METHYLTRANSFERASE LIKE 7A"/>
    <property type="match status" value="1"/>
</dbReference>
<dbReference type="PANTHER" id="PTHR45036">
    <property type="entry name" value="METHYLTRANSFERASE LIKE 7B"/>
    <property type="match status" value="1"/>
</dbReference>
<comment type="caution">
    <text evidence="2">The sequence shown here is derived from an EMBL/GenBank/DDBJ whole genome shotgun (WGS) entry which is preliminary data.</text>
</comment>
<feature type="domain" description="Methyltransferase type 11" evidence="1">
    <location>
        <begin position="48"/>
        <end position="139"/>
    </location>
</feature>
<evidence type="ECO:0000313" key="3">
    <source>
        <dbReference type="Proteomes" id="UP001290455"/>
    </source>
</evidence>
<accession>A0ABU5IWG7</accession>
<keyword evidence="2" id="KW-0808">Transferase</keyword>
<protein>
    <submittedName>
        <fullName evidence="2">Class I SAM-dependent methyltransferase</fullName>
    </submittedName>
</protein>
<dbReference type="InterPro" id="IPR013216">
    <property type="entry name" value="Methyltransf_11"/>
</dbReference>
<evidence type="ECO:0000313" key="2">
    <source>
        <dbReference type="EMBL" id="MDZ5471476.1"/>
    </source>
</evidence>
<dbReference type="Gene3D" id="3.40.50.150">
    <property type="entry name" value="Vaccinia Virus protein VP39"/>
    <property type="match status" value="1"/>
</dbReference>
<reference evidence="2 3" key="1">
    <citation type="submission" date="2023-11" db="EMBL/GenBank/DDBJ databases">
        <title>Bacillus jintuensis, isolated from a mudflat on the Beibu Gulf coast.</title>
        <authorList>
            <person name="Li M."/>
        </authorList>
    </citation>
    <scope>NUCLEOTIDE SEQUENCE [LARGE SCALE GENOMIC DNA]</scope>
    <source>
        <strain evidence="2 3">31A1R</strain>
    </source>
</reference>
<keyword evidence="2" id="KW-0489">Methyltransferase</keyword>
<dbReference type="Proteomes" id="UP001290455">
    <property type="component" value="Unassembled WGS sequence"/>
</dbReference>